<organism evidence="1 2">
    <name type="scientific">endosymbiont of Escarpia spicata</name>
    <dbReference type="NCBI Taxonomy" id="2200908"/>
    <lineage>
        <taxon>Bacteria</taxon>
        <taxon>Pseudomonadati</taxon>
        <taxon>Pseudomonadota</taxon>
        <taxon>Gammaproteobacteria</taxon>
        <taxon>sulfur-oxidizing symbionts</taxon>
    </lineage>
</organism>
<keyword evidence="2" id="KW-1185">Reference proteome</keyword>
<sequence>MSKKQKFESLMRRADFEKGGGDKPDYWAGYTRGLRRAYHGESFGTDEEHEQWLAAVDRPGYEERGEGYLAGLAALDADGKPGTPSAEAVHAFLQQHGITGSQAARMLYLSDSRQVRKYTGGKSPRQLGLLHWFALHAHTVLTPEQIAEIEAAMDADLVGAE</sequence>
<name>A0A370DN61_9GAMM</name>
<evidence type="ECO:0000313" key="1">
    <source>
        <dbReference type="EMBL" id="RDH86362.1"/>
    </source>
</evidence>
<evidence type="ECO:0000313" key="2">
    <source>
        <dbReference type="Proteomes" id="UP000254771"/>
    </source>
</evidence>
<evidence type="ECO:0008006" key="3">
    <source>
        <dbReference type="Google" id="ProtNLM"/>
    </source>
</evidence>
<reference evidence="1 2" key="1">
    <citation type="journal article" date="2018" name="ISME J.">
        <title>Endosymbiont genomes yield clues of tubeworm success.</title>
        <authorList>
            <person name="Li Y."/>
            <person name="Liles M.R."/>
            <person name="Halanych K.M."/>
        </authorList>
    </citation>
    <scope>NUCLEOTIDE SEQUENCE [LARGE SCALE GENOMIC DNA]</scope>
    <source>
        <strain evidence="1">A1462</strain>
    </source>
</reference>
<proteinExistence type="predicted"/>
<accession>A0A370DN61</accession>
<dbReference type="EMBL" id="QFXE01000010">
    <property type="protein sequence ID" value="RDH86362.1"/>
    <property type="molecule type" value="Genomic_DNA"/>
</dbReference>
<gene>
    <name evidence="1" type="ORF">DIZ78_09335</name>
</gene>
<protein>
    <recommendedName>
        <fullName evidence="3">XRE family transcriptional regulator</fullName>
    </recommendedName>
</protein>
<comment type="caution">
    <text evidence="1">The sequence shown here is derived from an EMBL/GenBank/DDBJ whole genome shotgun (WGS) entry which is preliminary data.</text>
</comment>
<dbReference type="AlphaFoldDB" id="A0A370DN61"/>
<dbReference type="Proteomes" id="UP000254771">
    <property type="component" value="Unassembled WGS sequence"/>
</dbReference>